<reference evidence="2" key="2">
    <citation type="submission" date="2025-08" db="UniProtKB">
        <authorList>
            <consortium name="Ensembl"/>
        </authorList>
    </citation>
    <scope>IDENTIFICATION</scope>
</reference>
<dbReference type="GO" id="GO:0007052">
    <property type="term" value="P:mitotic spindle organization"/>
    <property type="evidence" value="ECO:0007669"/>
    <property type="project" value="InterPro"/>
</dbReference>
<feature type="compositionally biased region" description="Basic and acidic residues" evidence="1">
    <location>
        <begin position="97"/>
        <end position="107"/>
    </location>
</feature>
<reference evidence="2" key="3">
    <citation type="submission" date="2025-09" db="UniProtKB">
        <authorList>
            <consortium name="Ensembl"/>
        </authorList>
    </citation>
    <scope>IDENTIFICATION</scope>
</reference>
<dbReference type="Ensembl" id="ENSCJAT00000143642.1">
    <property type="protein sequence ID" value="ENSCJAP00000080989.1"/>
    <property type="gene ID" value="ENSCJAG00000001805.5"/>
</dbReference>
<evidence type="ECO:0000256" key="1">
    <source>
        <dbReference type="SAM" id="MobiDB-lite"/>
    </source>
</evidence>
<dbReference type="InterPro" id="IPR039915">
    <property type="entry name" value="TACC"/>
</dbReference>
<dbReference type="GO" id="GO:0005737">
    <property type="term" value="C:cytoplasm"/>
    <property type="evidence" value="ECO:0007669"/>
    <property type="project" value="TreeGrafter"/>
</dbReference>
<name>A0A8I3WHA8_CALJA</name>
<protein>
    <submittedName>
        <fullName evidence="2">Transforming acidic coiled-coil containing protein 3</fullName>
    </submittedName>
</protein>
<keyword evidence="3" id="KW-1185">Reference proteome</keyword>
<sequence>MSLQILNKNVSSEKSTENCDFLFSPLEVTGRSSVLCESQKENVPPKNLAKAMKVTFQTPLRDPQTHRILSPSMASKLEAPLAQGDTLGLENSHPGRTQKDNSTHGVEEPPSGSPREATLVELDFLGALDAPVSTSVPLEPSTLWSEEAGCFRAYISYSWGSEAFGSVMGPPLHCLRLFPPSHQVRGTRGKGEMGSWFIPISHRFQTHPQVSLHLAAHPCPPGL</sequence>
<proteinExistence type="predicted"/>
<evidence type="ECO:0000313" key="2">
    <source>
        <dbReference type="Ensembl" id="ENSCJAP00000080989.1"/>
    </source>
</evidence>
<feature type="region of interest" description="Disordered" evidence="1">
    <location>
        <begin position="85"/>
        <end position="115"/>
    </location>
</feature>
<dbReference type="PANTHER" id="PTHR13924">
    <property type="entry name" value="TRANSFORMING ACIDIC COILED-COIL CONTAINING PROTEIN 1/2"/>
    <property type="match status" value="1"/>
</dbReference>
<reference evidence="2 3" key="1">
    <citation type="submission" date="2009-03" db="EMBL/GenBank/DDBJ databases">
        <authorList>
            <person name="Warren W."/>
            <person name="Ye L."/>
            <person name="Minx P."/>
            <person name="Worley K."/>
            <person name="Gibbs R."/>
            <person name="Wilson R.K."/>
        </authorList>
    </citation>
    <scope>NUCLEOTIDE SEQUENCE [LARGE SCALE GENOMIC DNA]</scope>
</reference>
<dbReference type="AlphaFoldDB" id="A0A8I3WHA8"/>
<dbReference type="PANTHER" id="PTHR13924:SF4">
    <property type="entry name" value="TRANSFORMING ACIDIC COILED-COIL-CONTAINING PROTEIN 3"/>
    <property type="match status" value="1"/>
</dbReference>
<dbReference type="Proteomes" id="UP000008225">
    <property type="component" value="Chromosome 3"/>
</dbReference>
<dbReference type="GO" id="GO:0007097">
    <property type="term" value="P:nuclear migration"/>
    <property type="evidence" value="ECO:0007669"/>
    <property type="project" value="TreeGrafter"/>
</dbReference>
<dbReference type="GeneTree" id="ENSGT00940000158858"/>
<organism evidence="2 3">
    <name type="scientific">Callithrix jacchus</name>
    <name type="common">White-tufted-ear marmoset</name>
    <name type="synonym">Simia Jacchus</name>
    <dbReference type="NCBI Taxonomy" id="9483"/>
    <lineage>
        <taxon>Eukaryota</taxon>
        <taxon>Metazoa</taxon>
        <taxon>Chordata</taxon>
        <taxon>Craniata</taxon>
        <taxon>Vertebrata</taxon>
        <taxon>Euteleostomi</taxon>
        <taxon>Mammalia</taxon>
        <taxon>Eutheria</taxon>
        <taxon>Euarchontoglires</taxon>
        <taxon>Primates</taxon>
        <taxon>Haplorrhini</taxon>
        <taxon>Platyrrhini</taxon>
        <taxon>Cebidae</taxon>
        <taxon>Callitrichinae</taxon>
        <taxon>Callithrix</taxon>
        <taxon>Callithrix</taxon>
    </lineage>
</organism>
<accession>A0A8I3WHA8</accession>
<dbReference type="GO" id="GO:0021987">
    <property type="term" value="P:cerebral cortex development"/>
    <property type="evidence" value="ECO:0007669"/>
    <property type="project" value="TreeGrafter"/>
</dbReference>
<gene>
    <name evidence="2" type="primary">TACC3</name>
</gene>
<evidence type="ECO:0000313" key="3">
    <source>
        <dbReference type="Proteomes" id="UP000008225"/>
    </source>
</evidence>